<protein>
    <recommendedName>
        <fullName evidence="3">DUF4258 domain-containing protein</fullName>
    </recommendedName>
</protein>
<evidence type="ECO:0008006" key="3">
    <source>
        <dbReference type="Google" id="ProtNLM"/>
    </source>
</evidence>
<sequence length="66" mass="7826">MKIKYTKHAEKKFSDLRIFGIIITKSKISDTIKNPKYRSLDNDNSIVATGFDKRHNLRVVYRKQKK</sequence>
<dbReference type="Proteomes" id="UP000177747">
    <property type="component" value="Unassembled WGS sequence"/>
</dbReference>
<reference evidence="1 2" key="1">
    <citation type="journal article" date="2016" name="Nat. Commun.">
        <title>Thousands of microbial genomes shed light on interconnected biogeochemical processes in an aquifer system.</title>
        <authorList>
            <person name="Anantharaman K."/>
            <person name="Brown C.T."/>
            <person name="Hug L.A."/>
            <person name="Sharon I."/>
            <person name="Castelle C.J."/>
            <person name="Probst A.J."/>
            <person name="Thomas B.C."/>
            <person name="Singh A."/>
            <person name="Wilkins M.J."/>
            <person name="Karaoz U."/>
            <person name="Brodie E.L."/>
            <person name="Williams K.H."/>
            <person name="Hubbard S.S."/>
            <person name="Banfield J.F."/>
        </authorList>
    </citation>
    <scope>NUCLEOTIDE SEQUENCE [LARGE SCALE GENOMIC DNA]</scope>
</reference>
<gene>
    <name evidence="1" type="ORF">A2W70_01035</name>
</gene>
<dbReference type="STRING" id="1797731.A2W70_01035"/>
<proteinExistence type="predicted"/>
<evidence type="ECO:0000313" key="1">
    <source>
        <dbReference type="EMBL" id="OGE06433.1"/>
    </source>
</evidence>
<evidence type="ECO:0000313" key="2">
    <source>
        <dbReference type="Proteomes" id="UP000177747"/>
    </source>
</evidence>
<name>A0A1F5HQT8_9BACT</name>
<dbReference type="AlphaFoldDB" id="A0A1F5HQT8"/>
<accession>A0A1F5HQT8</accession>
<comment type="caution">
    <text evidence="1">The sequence shown here is derived from an EMBL/GenBank/DDBJ whole genome shotgun (WGS) entry which is preliminary data.</text>
</comment>
<organism evidence="1 2">
    <name type="scientific">Candidatus Curtissbacteria bacterium RIFCSPLOWO2_02_41_11</name>
    <dbReference type="NCBI Taxonomy" id="1797731"/>
    <lineage>
        <taxon>Bacteria</taxon>
        <taxon>Candidatus Curtissiibacteriota</taxon>
    </lineage>
</organism>
<dbReference type="EMBL" id="MFBU01000015">
    <property type="protein sequence ID" value="OGE06433.1"/>
    <property type="molecule type" value="Genomic_DNA"/>
</dbReference>